<dbReference type="EMBL" id="CP019288">
    <property type="protein sequence ID" value="QHI37635.1"/>
    <property type="molecule type" value="Genomic_DNA"/>
</dbReference>
<sequence>MIWGNYFLEDEEKNDLRITYLKQDMDRLTSKSDAEDAISELIKQCVDLGVDSDGEINKNAIKYFTRRNGKKLLVLLEIKDLKGIEPSSRRVIVDVIAECLDYLNDELNVNKYYICVEGNWNTLLVKTPNGSDLGGKYADDALLLPFYNEYVKDSLPSLE</sequence>
<accession>A0A7L4ZM27</accession>
<dbReference type="AlphaFoldDB" id="A0A7L4ZM27"/>
<name>A0A7L4ZM27_9FLAO</name>
<dbReference type="Proteomes" id="UP000464657">
    <property type="component" value="Chromosome"/>
</dbReference>
<dbReference type="OrthoDB" id="766141at2"/>
<keyword evidence="2" id="KW-1185">Reference proteome</keyword>
<dbReference type="RefSeq" id="WP_160130245.1">
    <property type="nucleotide sequence ID" value="NZ_CP019288.1"/>
</dbReference>
<evidence type="ECO:0000313" key="1">
    <source>
        <dbReference type="EMBL" id="QHI37635.1"/>
    </source>
</evidence>
<proteinExistence type="predicted"/>
<gene>
    <name evidence="1" type="ORF">IMCC3317_30150</name>
</gene>
<evidence type="ECO:0000313" key="2">
    <source>
        <dbReference type="Proteomes" id="UP000464657"/>
    </source>
</evidence>
<organism evidence="1 2">
    <name type="scientific">Kordia antarctica</name>
    <dbReference type="NCBI Taxonomy" id="1218801"/>
    <lineage>
        <taxon>Bacteria</taxon>
        <taxon>Pseudomonadati</taxon>
        <taxon>Bacteroidota</taxon>
        <taxon>Flavobacteriia</taxon>
        <taxon>Flavobacteriales</taxon>
        <taxon>Flavobacteriaceae</taxon>
        <taxon>Kordia</taxon>
    </lineage>
</organism>
<dbReference type="KEGG" id="kan:IMCC3317_30150"/>
<reference evidence="1 2" key="1">
    <citation type="journal article" date="2013" name="Int. J. Syst. Evol. Microbiol.">
        <title>Kordia antarctica sp. nov., isolated from Antarctic seawater.</title>
        <authorList>
            <person name="Baek K."/>
            <person name="Choi A."/>
            <person name="Kang I."/>
            <person name="Lee K."/>
            <person name="Cho J.C."/>
        </authorList>
    </citation>
    <scope>NUCLEOTIDE SEQUENCE [LARGE SCALE GENOMIC DNA]</scope>
    <source>
        <strain evidence="1 2">IMCC3317</strain>
    </source>
</reference>
<protein>
    <submittedName>
        <fullName evidence="1">Uncharacterized protein</fullName>
    </submittedName>
</protein>